<name>A0A3G1KZX3_FORW1</name>
<dbReference type="AlphaFoldDB" id="A0A3G1KZX3"/>
<keyword evidence="1" id="KW-0732">Signal</keyword>
<evidence type="ECO:0000313" key="3">
    <source>
        <dbReference type="Proteomes" id="UP000323521"/>
    </source>
</evidence>
<dbReference type="OrthoDB" id="9801679at2"/>
<evidence type="ECO:0008006" key="4">
    <source>
        <dbReference type="Google" id="ProtNLM"/>
    </source>
</evidence>
<dbReference type="SUPFAM" id="SSF89550">
    <property type="entry name" value="PHP domain-like"/>
    <property type="match status" value="1"/>
</dbReference>
<dbReference type="GO" id="GO:0035312">
    <property type="term" value="F:5'-3' DNA exonuclease activity"/>
    <property type="evidence" value="ECO:0007669"/>
    <property type="project" value="TreeGrafter"/>
</dbReference>
<dbReference type="GO" id="GO:0004534">
    <property type="term" value="F:5'-3' RNA exonuclease activity"/>
    <property type="evidence" value="ECO:0007669"/>
    <property type="project" value="TreeGrafter"/>
</dbReference>
<protein>
    <recommendedName>
        <fullName evidence="4">CehA/McbA family metallohydrolase</fullName>
    </recommendedName>
</protein>
<accession>A0A3G1KZX3</accession>
<organism evidence="2 3">
    <name type="scientific">Formimonas warabiya</name>
    <dbReference type="NCBI Taxonomy" id="1761012"/>
    <lineage>
        <taxon>Bacteria</taxon>
        <taxon>Bacillati</taxon>
        <taxon>Bacillota</taxon>
        <taxon>Clostridia</taxon>
        <taxon>Eubacteriales</taxon>
        <taxon>Peptococcaceae</taxon>
        <taxon>Candidatus Formimonas</taxon>
    </lineage>
</organism>
<dbReference type="PANTHER" id="PTHR42924:SF3">
    <property type="entry name" value="POLYMERASE_HISTIDINOL PHOSPHATASE N-TERMINAL DOMAIN-CONTAINING PROTEIN"/>
    <property type="match status" value="1"/>
</dbReference>
<dbReference type="Gene3D" id="2.60.40.1120">
    <property type="entry name" value="Carboxypeptidase-like, regulatory domain"/>
    <property type="match status" value="1"/>
</dbReference>
<dbReference type="InterPro" id="IPR052018">
    <property type="entry name" value="PHP_domain"/>
</dbReference>
<gene>
    <name evidence="2" type="ORF">DCMF_27115</name>
</gene>
<dbReference type="RefSeq" id="WP_148137327.1">
    <property type="nucleotide sequence ID" value="NZ_CP017634.1"/>
</dbReference>
<dbReference type="Proteomes" id="UP000323521">
    <property type="component" value="Chromosome"/>
</dbReference>
<reference evidence="2 3" key="1">
    <citation type="submission" date="2016-10" db="EMBL/GenBank/DDBJ databases">
        <title>Complete Genome Sequence of Peptococcaceae strain DCMF.</title>
        <authorList>
            <person name="Edwards R.J."/>
            <person name="Holland S.I."/>
            <person name="Deshpande N.P."/>
            <person name="Wong Y.K."/>
            <person name="Ertan H."/>
            <person name="Manefield M."/>
            <person name="Russell T.L."/>
            <person name="Lee M.J."/>
        </authorList>
    </citation>
    <scope>NUCLEOTIDE SEQUENCE [LARGE SCALE GENOMIC DNA]</scope>
    <source>
        <strain evidence="2 3">DCMF</strain>
    </source>
</reference>
<feature type="signal peptide" evidence="1">
    <location>
        <begin position="1"/>
        <end position="30"/>
    </location>
</feature>
<evidence type="ECO:0000313" key="2">
    <source>
        <dbReference type="EMBL" id="ATW27934.1"/>
    </source>
</evidence>
<dbReference type="EMBL" id="CP017634">
    <property type="protein sequence ID" value="ATW27934.1"/>
    <property type="molecule type" value="Genomic_DNA"/>
</dbReference>
<dbReference type="PANTHER" id="PTHR42924">
    <property type="entry name" value="EXONUCLEASE"/>
    <property type="match status" value="1"/>
</dbReference>
<dbReference type="Gene3D" id="3.20.20.140">
    <property type="entry name" value="Metal-dependent hydrolases"/>
    <property type="match status" value="1"/>
</dbReference>
<dbReference type="InterPro" id="IPR016195">
    <property type="entry name" value="Pol/histidinol_Pase-like"/>
</dbReference>
<dbReference type="KEGG" id="fwa:DCMF_27115"/>
<sequence>MKKTGFVRKVLFLCFVMGCMSFAFLVQAFAATNDQVVIKTVGELKAAGVPIQGTFIENGEALNDQDLVMFNKKIAIAVSVGTPNPWGYPPSSILDASLMIDNSASQPPKNVNESLWERVKDGSLKAGKDTIWDMEFLMDNWDSWSPSNSKPRDITVDDNIDFDGNGTKDGLQGIVSTRKYGQSNKTPMDVVTYYVLGNEDNYVRINTIVTNLTNGSVYDTSADGSLSEPGLETGYSLGNKGAYMFAPDKSVGDPYNKYVTTYNNDYNVSLIDLGCEINDMWGSSGYKDTVKPTVYQPGHEYQFGAIFRIDDEGSLEGTLNQLMDEAGAKKATVAGTVVDTATNQPVKNPIIVVEKGQKTFTWIIGADDGTFSFSLPALDDMNAYQVYALKELYSPSAKTGLTLAGGGYNTGSIGLTKTREITVHVKDNKGKPVDARLELLGVTNPAVRYVAQTVFYSDLHNIGVAKIPVAEGDYKIQISNGAYFESLPVTVEGNAATNNDLAVTINKLIDPSRDNWYSADLHHHSNKSDGSTIPENLVKSQLASDLNMVFTSDHDSIGNNKEIAGYAEVRDVAYTPSLEVSPSWAHFNILPVAQLTYDNMKSDNFSIDPYMNFPDMVKKVHDSEALMVANHPWIAYGLFTAQAANAIPGGYDADFDFIEINGSVSTALNLKALNSAMDFWTDSLAGDSKIYYLTGGSDTHDVLVPDMTTAVFSGNCRTFVNIPGDLNRESYLNALRSGHAYVTMGPVLWADGLGQTYTINKGKQFTLTFDAQDVQGITKVEIYTAGKVVADSKLFTDASMNKESFSFTFTPATSTWYNIVVTNTAGKMAISDPVWVKVISD</sequence>
<dbReference type="NCBIfam" id="NF038032">
    <property type="entry name" value="CehA_McbA_metalo"/>
    <property type="match status" value="1"/>
</dbReference>
<keyword evidence="3" id="KW-1185">Reference proteome</keyword>
<evidence type="ECO:0000256" key="1">
    <source>
        <dbReference type="SAM" id="SignalP"/>
    </source>
</evidence>
<feature type="chain" id="PRO_5018002159" description="CehA/McbA family metallohydrolase" evidence="1">
    <location>
        <begin position="31"/>
        <end position="841"/>
    </location>
</feature>
<proteinExistence type="predicted"/>
<dbReference type="Gene3D" id="2.60.40.10">
    <property type="entry name" value="Immunoglobulins"/>
    <property type="match status" value="1"/>
</dbReference>
<dbReference type="InterPro" id="IPR013783">
    <property type="entry name" value="Ig-like_fold"/>
</dbReference>